<evidence type="ECO:0000313" key="6">
    <source>
        <dbReference type="EMBL" id="PAU80697.1"/>
    </source>
</evidence>
<proteinExistence type="predicted"/>
<dbReference type="SUPFAM" id="SSF46955">
    <property type="entry name" value="Putative DNA-binding domain"/>
    <property type="match status" value="1"/>
</dbReference>
<keyword evidence="3" id="KW-0238">DNA-binding</keyword>
<dbReference type="EMBL" id="NSKD01000003">
    <property type="protein sequence ID" value="PAU80697.1"/>
    <property type="molecule type" value="Genomic_DNA"/>
</dbReference>
<dbReference type="GO" id="GO:0003700">
    <property type="term" value="F:DNA-binding transcription factor activity"/>
    <property type="evidence" value="ECO:0007669"/>
    <property type="project" value="InterPro"/>
</dbReference>
<evidence type="ECO:0000256" key="3">
    <source>
        <dbReference type="ARBA" id="ARBA00023125"/>
    </source>
</evidence>
<dbReference type="SMART" id="SM00422">
    <property type="entry name" value="HTH_MERR"/>
    <property type="match status" value="1"/>
</dbReference>
<dbReference type="InterPro" id="IPR047057">
    <property type="entry name" value="MerR_fam"/>
</dbReference>
<dbReference type="Pfam" id="PF13411">
    <property type="entry name" value="MerR_1"/>
    <property type="match status" value="1"/>
</dbReference>
<dbReference type="RefSeq" id="WP_095617529.1">
    <property type="nucleotide sequence ID" value="NZ_NSKD01000003.1"/>
</dbReference>
<evidence type="ECO:0000256" key="2">
    <source>
        <dbReference type="ARBA" id="ARBA00023015"/>
    </source>
</evidence>
<keyword evidence="2" id="KW-0805">Transcription regulation</keyword>
<keyword evidence="1" id="KW-0678">Repressor</keyword>
<feature type="domain" description="HTH merR-type" evidence="5">
    <location>
        <begin position="8"/>
        <end position="77"/>
    </location>
</feature>
<dbReference type="CDD" id="cd04785">
    <property type="entry name" value="HTH_CadR-PbrR-like"/>
    <property type="match status" value="1"/>
</dbReference>
<dbReference type="PROSITE" id="PS50937">
    <property type="entry name" value="HTH_MERR_2"/>
    <property type="match status" value="1"/>
</dbReference>
<dbReference type="Gene3D" id="1.10.1660.10">
    <property type="match status" value="1"/>
</dbReference>
<keyword evidence="7" id="KW-1185">Reference proteome</keyword>
<dbReference type="Proteomes" id="UP000218896">
    <property type="component" value="Unassembled WGS sequence"/>
</dbReference>
<accession>A0A2A2F7P2</accession>
<dbReference type="GO" id="GO:0003677">
    <property type="term" value="F:DNA binding"/>
    <property type="evidence" value="ECO:0007669"/>
    <property type="project" value="UniProtKB-KW"/>
</dbReference>
<dbReference type="InterPro" id="IPR000551">
    <property type="entry name" value="MerR-type_HTH_dom"/>
</dbReference>
<dbReference type="PANTHER" id="PTHR30204:SF69">
    <property type="entry name" value="MERR-FAMILY TRANSCRIPTIONAL REGULATOR"/>
    <property type="match status" value="1"/>
</dbReference>
<organism evidence="6 7">
    <name type="scientific">Halovibrio salipaludis</name>
    <dbReference type="NCBI Taxonomy" id="2032626"/>
    <lineage>
        <taxon>Bacteria</taxon>
        <taxon>Pseudomonadati</taxon>
        <taxon>Pseudomonadota</taxon>
        <taxon>Gammaproteobacteria</taxon>
        <taxon>Oceanospirillales</taxon>
        <taxon>Halomonadaceae</taxon>
        <taxon>Halovibrio</taxon>
    </lineage>
</organism>
<keyword evidence="4" id="KW-0804">Transcription</keyword>
<evidence type="ECO:0000256" key="1">
    <source>
        <dbReference type="ARBA" id="ARBA00022491"/>
    </source>
</evidence>
<protein>
    <submittedName>
        <fullName evidence="6">MerR family transcriptional regulator</fullName>
    </submittedName>
</protein>
<dbReference type="AlphaFoldDB" id="A0A2A2F7P2"/>
<gene>
    <name evidence="6" type="ORF">CK501_09800</name>
</gene>
<dbReference type="OrthoDB" id="9808480at2"/>
<reference evidence="6 7" key="1">
    <citation type="submission" date="2017-08" db="EMBL/GenBank/DDBJ databases">
        <title>Halovibrio sewagensis sp. nov., isolated from wastewater of high salinity.</title>
        <authorList>
            <person name="Dong X."/>
            <person name="Zhang G."/>
        </authorList>
    </citation>
    <scope>NUCLEOTIDE SEQUENCE [LARGE SCALE GENOMIC DNA]</scope>
    <source>
        <strain evidence="6 7">YL5-2</strain>
    </source>
</reference>
<comment type="caution">
    <text evidence="6">The sequence shown here is derived from an EMBL/GenBank/DDBJ whole genome shotgun (WGS) entry which is preliminary data.</text>
</comment>
<dbReference type="PANTHER" id="PTHR30204">
    <property type="entry name" value="REDOX-CYCLING DRUG-SENSING TRANSCRIPTIONAL ACTIVATOR SOXR"/>
    <property type="match status" value="1"/>
</dbReference>
<evidence type="ECO:0000259" key="5">
    <source>
        <dbReference type="PROSITE" id="PS50937"/>
    </source>
</evidence>
<name>A0A2A2F7P2_9GAMM</name>
<sequence length="146" mass="17019">MRSQDTSSLSIGALAKRTHCKVQTIRYYEQIGLMPPPERNAGNQRRYTEAAVRRLTFIRHARDFGFTVESIRELLDMSDRPDMPCDHVDSLAQRHLQEVETKLARLSSLREELHRMILQCQGDRVGECRIIEVLSDHQLCRYHGQE</sequence>
<dbReference type="PRINTS" id="PR00040">
    <property type="entry name" value="HTHMERR"/>
</dbReference>
<evidence type="ECO:0000313" key="7">
    <source>
        <dbReference type="Proteomes" id="UP000218896"/>
    </source>
</evidence>
<dbReference type="InterPro" id="IPR009061">
    <property type="entry name" value="DNA-bd_dom_put_sf"/>
</dbReference>
<evidence type="ECO:0000256" key="4">
    <source>
        <dbReference type="ARBA" id="ARBA00023163"/>
    </source>
</evidence>